<evidence type="ECO:0000313" key="2">
    <source>
        <dbReference type="Proteomes" id="UP000199444"/>
    </source>
</evidence>
<dbReference type="PANTHER" id="PTHR34822">
    <property type="entry name" value="GRPB DOMAIN PROTEIN (AFU_ORTHOLOGUE AFUA_1G01530)"/>
    <property type="match status" value="1"/>
</dbReference>
<name>A0A1H1DNA8_9BACI</name>
<dbReference type="EMBL" id="FNKD01000003">
    <property type="protein sequence ID" value="SDQ78021.1"/>
    <property type="molecule type" value="Genomic_DNA"/>
</dbReference>
<organism evidence="1 2">
    <name type="scientific">Virgibacillus salinus</name>
    <dbReference type="NCBI Taxonomy" id="553311"/>
    <lineage>
        <taxon>Bacteria</taxon>
        <taxon>Bacillati</taxon>
        <taxon>Bacillota</taxon>
        <taxon>Bacilli</taxon>
        <taxon>Bacillales</taxon>
        <taxon>Bacillaceae</taxon>
        <taxon>Virgibacillus</taxon>
    </lineage>
</organism>
<protein>
    <submittedName>
        <fullName evidence="1">GrpB domain, predicted nucleotidyltransferase, UPF0157 family</fullName>
    </submittedName>
</protein>
<keyword evidence="2" id="KW-1185">Reference proteome</keyword>
<keyword evidence="1" id="KW-0808">Transferase</keyword>
<dbReference type="Pfam" id="PF04229">
    <property type="entry name" value="GrpB"/>
    <property type="match status" value="1"/>
</dbReference>
<dbReference type="STRING" id="553311.SAMN05216231_2500"/>
<dbReference type="AlphaFoldDB" id="A0A1H1DNA8"/>
<dbReference type="InterPro" id="IPR043519">
    <property type="entry name" value="NT_sf"/>
</dbReference>
<dbReference type="Proteomes" id="UP000199444">
    <property type="component" value="Unassembled WGS sequence"/>
</dbReference>
<reference evidence="1 2" key="1">
    <citation type="submission" date="2016-10" db="EMBL/GenBank/DDBJ databases">
        <authorList>
            <person name="de Groot N.N."/>
        </authorList>
    </citation>
    <scope>NUCLEOTIDE SEQUENCE [LARGE SCALE GENOMIC DNA]</scope>
    <source>
        <strain evidence="1 2">CGMCC 1.10449</strain>
    </source>
</reference>
<gene>
    <name evidence="1" type="ORF">SAMN05216231_2500</name>
</gene>
<proteinExistence type="predicted"/>
<dbReference type="Gene3D" id="3.30.460.10">
    <property type="entry name" value="Beta Polymerase, domain 2"/>
    <property type="match status" value="1"/>
</dbReference>
<evidence type="ECO:0000313" key="1">
    <source>
        <dbReference type="EMBL" id="SDQ78021.1"/>
    </source>
</evidence>
<dbReference type="GO" id="GO:0016740">
    <property type="term" value="F:transferase activity"/>
    <property type="evidence" value="ECO:0007669"/>
    <property type="project" value="UniProtKB-KW"/>
</dbReference>
<accession>A0A1H1DNA8</accession>
<dbReference type="InterPro" id="IPR007344">
    <property type="entry name" value="GrpB/CoaE"/>
</dbReference>
<sequence>MRKVEVTPHNDQWPLMFKEEAEKLRAILGQEVLEIHHIGSTSIQGLEAKPVIDIMPVVKNIIEVDSYNRSMEGIGYEAKGEYGIVGRRYFQKGGDNRTHHIHVFESGSPHIDRHLAFRDYLRAHQDLAKEYGTLKRNLMDQHPYDMESYINGKAEFVMKTERSALAWYNMQ</sequence>
<dbReference type="PANTHER" id="PTHR34822:SF1">
    <property type="entry name" value="GRPB FAMILY PROTEIN"/>
    <property type="match status" value="1"/>
</dbReference>
<dbReference type="SUPFAM" id="SSF81301">
    <property type="entry name" value="Nucleotidyltransferase"/>
    <property type="match status" value="1"/>
</dbReference>
<dbReference type="RefSeq" id="WP_092493322.1">
    <property type="nucleotide sequence ID" value="NZ_FNKD01000003.1"/>
</dbReference>